<evidence type="ECO:0000256" key="3">
    <source>
        <dbReference type="PROSITE-ProRule" id="PRU00023"/>
    </source>
</evidence>
<dbReference type="InterPro" id="IPR036770">
    <property type="entry name" value="Ankyrin_rpt-contain_sf"/>
</dbReference>
<keyword evidence="5" id="KW-1185">Reference proteome</keyword>
<evidence type="ECO:0000256" key="2">
    <source>
        <dbReference type="ARBA" id="ARBA00023043"/>
    </source>
</evidence>
<name>A0A2U2C4T6_9RHOB</name>
<dbReference type="Gene3D" id="1.25.40.20">
    <property type="entry name" value="Ankyrin repeat-containing domain"/>
    <property type="match status" value="1"/>
</dbReference>
<dbReference type="PROSITE" id="PS50088">
    <property type="entry name" value="ANK_REPEAT"/>
    <property type="match status" value="1"/>
</dbReference>
<protein>
    <submittedName>
        <fullName evidence="4">Uncharacterized protein</fullName>
    </submittedName>
</protein>
<keyword evidence="2 3" id="KW-0040">ANK repeat</keyword>
<dbReference type="EMBL" id="QEYD01000014">
    <property type="protein sequence ID" value="PWE26898.1"/>
    <property type="molecule type" value="Genomic_DNA"/>
</dbReference>
<dbReference type="PROSITE" id="PS50297">
    <property type="entry name" value="ANK_REP_REGION"/>
    <property type="match status" value="1"/>
</dbReference>
<feature type="repeat" description="ANK" evidence="3">
    <location>
        <begin position="7"/>
        <end position="39"/>
    </location>
</feature>
<dbReference type="PANTHER" id="PTHR24198:SF165">
    <property type="entry name" value="ANKYRIN REPEAT-CONTAINING PROTEIN-RELATED"/>
    <property type="match status" value="1"/>
</dbReference>
<keyword evidence="1" id="KW-0677">Repeat</keyword>
<dbReference type="InterPro" id="IPR002110">
    <property type="entry name" value="Ankyrin_rpt"/>
</dbReference>
<reference evidence="4 5" key="1">
    <citation type="submission" date="2018-05" db="EMBL/GenBank/DDBJ databases">
        <title>Pararhodobacter marina sp. nov., isolated from deep-sea water of the Indian Ocean.</title>
        <authorList>
            <person name="Lai Q.Sr."/>
            <person name="Liu X."/>
            <person name="Shao Z."/>
        </authorList>
    </citation>
    <scope>NUCLEOTIDE SEQUENCE [LARGE SCALE GENOMIC DNA]</scope>
    <source>
        <strain evidence="4 5">CIC4N-9</strain>
    </source>
</reference>
<gene>
    <name evidence="4" type="ORF">C4N9_19180</name>
</gene>
<comment type="caution">
    <text evidence="4">The sequence shown here is derived from an EMBL/GenBank/DDBJ whole genome shotgun (WGS) entry which is preliminary data.</text>
</comment>
<dbReference type="OrthoDB" id="9812708at2"/>
<evidence type="ECO:0000256" key="1">
    <source>
        <dbReference type="ARBA" id="ARBA00022737"/>
    </source>
</evidence>
<dbReference type="SMART" id="SM00248">
    <property type="entry name" value="ANK"/>
    <property type="match status" value="3"/>
</dbReference>
<dbReference type="SUPFAM" id="SSF48403">
    <property type="entry name" value="Ankyrin repeat"/>
    <property type="match status" value="1"/>
</dbReference>
<dbReference type="PANTHER" id="PTHR24198">
    <property type="entry name" value="ANKYRIN REPEAT AND PROTEIN KINASE DOMAIN-CONTAINING PROTEIN"/>
    <property type="match status" value="1"/>
</dbReference>
<dbReference type="AlphaFoldDB" id="A0A2U2C4T6"/>
<dbReference type="Pfam" id="PF12796">
    <property type="entry name" value="Ank_2"/>
    <property type="match status" value="1"/>
</dbReference>
<sequence length="168" mass="17446">MDEPDGNGRAPAHVAAFASNDAALKALATAGADMNTLDNEVYDVLTIAAVANDPELVSLALLLRNGPDLITSVYDGTALIAGAHLGHHEVVRRLIAGGAPLDHVNNLGWTALIEAVVLGDGGPDHVKRVRTLVKAGADRTIADRDGVTPLQHPRARGYDASVAILRDG</sequence>
<evidence type="ECO:0000313" key="5">
    <source>
        <dbReference type="Proteomes" id="UP000244940"/>
    </source>
</evidence>
<organism evidence="4 5">
    <name type="scientific">Pararhodobacter marinus</name>
    <dbReference type="NCBI Taxonomy" id="2184063"/>
    <lineage>
        <taxon>Bacteria</taxon>
        <taxon>Pseudomonadati</taxon>
        <taxon>Pseudomonadota</taxon>
        <taxon>Alphaproteobacteria</taxon>
        <taxon>Rhodobacterales</taxon>
        <taxon>Paracoccaceae</taxon>
        <taxon>Pararhodobacter</taxon>
    </lineage>
</organism>
<accession>A0A2U2C4T6</accession>
<dbReference type="Proteomes" id="UP000244940">
    <property type="component" value="Unassembled WGS sequence"/>
</dbReference>
<evidence type="ECO:0000313" key="4">
    <source>
        <dbReference type="EMBL" id="PWE26898.1"/>
    </source>
</evidence>
<proteinExistence type="predicted"/>